<feature type="transmembrane region" description="Helical" evidence="1">
    <location>
        <begin position="114"/>
        <end position="132"/>
    </location>
</feature>
<evidence type="ECO:0000313" key="3">
    <source>
        <dbReference type="EMBL" id="GFH45201.1"/>
    </source>
</evidence>
<evidence type="ECO:0000313" key="4">
    <source>
        <dbReference type="Proteomes" id="UP001054902"/>
    </source>
</evidence>
<comment type="caution">
    <text evidence="3">The sequence shown here is derived from an EMBL/GenBank/DDBJ whole genome shotgun (WGS) entry which is preliminary data.</text>
</comment>
<evidence type="ECO:0000256" key="1">
    <source>
        <dbReference type="SAM" id="Phobius"/>
    </source>
</evidence>
<dbReference type="AlphaFoldDB" id="A0AAD3CHZ6"/>
<name>A0AAD3CHZ6_9STRA</name>
<protein>
    <submittedName>
        <fullName evidence="3">Uncharacterized protein</fullName>
    </submittedName>
</protein>
<gene>
    <name evidence="3" type="ORF">CTEN210_01675</name>
</gene>
<keyword evidence="1" id="KW-0812">Transmembrane</keyword>
<sequence>MQTRFLFIIIALQLMSFIEARSYLDDIIARNDDVYHTGVLNEIDDDGDTSSYREVVSSTGGEENAEYYDISVGGIEVEEHNDVTNEYGKIEPESPDIVVIGTSTKSPSLNKSKWSILALVPLGLGGMSYFLYHRFQKKDQIDNIQDERHRREIENAEDLESASTLATFTAL</sequence>
<proteinExistence type="predicted"/>
<accession>A0AAD3CHZ6</accession>
<feature type="signal peptide" evidence="2">
    <location>
        <begin position="1"/>
        <end position="20"/>
    </location>
</feature>
<reference evidence="3 4" key="1">
    <citation type="journal article" date="2021" name="Sci. Rep.">
        <title>The genome of the diatom Chaetoceros tenuissimus carries an ancient integrated fragment of an extant virus.</title>
        <authorList>
            <person name="Hongo Y."/>
            <person name="Kimura K."/>
            <person name="Takaki Y."/>
            <person name="Yoshida Y."/>
            <person name="Baba S."/>
            <person name="Kobayashi G."/>
            <person name="Nagasaki K."/>
            <person name="Hano T."/>
            <person name="Tomaru Y."/>
        </authorList>
    </citation>
    <scope>NUCLEOTIDE SEQUENCE [LARGE SCALE GENOMIC DNA]</scope>
    <source>
        <strain evidence="3 4">NIES-3715</strain>
    </source>
</reference>
<keyword evidence="2" id="KW-0732">Signal</keyword>
<dbReference type="EMBL" id="BLLK01000020">
    <property type="protein sequence ID" value="GFH45201.1"/>
    <property type="molecule type" value="Genomic_DNA"/>
</dbReference>
<feature type="chain" id="PRO_5042073237" evidence="2">
    <location>
        <begin position="21"/>
        <end position="171"/>
    </location>
</feature>
<keyword evidence="4" id="KW-1185">Reference proteome</keyword>
<evidence type="ECO:0000256" key="2">
    <source>
        <dbReference type="SAM" id="SignalP"/>
    </source>
</evidence>
<organism evidence="3 4">
    <name type="scientific">Chaetoceros tenuissimus</name>
    <dbReference type="NCBI Taxonomy" id="426638"/>
    <lineage>
        <taxon>Eukaryota</taxon>
        <taxon>Sar</taxon>
        <taxon>Stramenopiles</taxon>
        <taxon>Ochrophyta</taxon>
        <taxon>Bacillariophyta</taxon>
        <taxon>Coscinodiscophyceae</taxon>
        <taxon>Chaetocerotophycidae</taxon>
        <taxon>Chaetocerotales</taxon>
        <taxon>Chaetocerotaceae</taxon>
        <taxon>Chaetoceros</taxon>
    </lineage>
</organism>
<keyword evidence="1" id="KW-1133">Transmembrane helix</keyword>
<dbReference type="Proteomes" id="UP001054902">
    <property type="component" value="Unassembled WGS sequence"/>
</dbReference>
<keyword evidence="1" id="KW-0472">Membrane</keyword>